<reference evidence="2 3" key="1">
    <citation type="journal article" date="2023" name="Plants (Basel)">
        <title>Bridging the Gap: Combining Genomics and Transcriptomics Approaches to Understand Stylosanthes scabra, an Orphan Legume from the Brazilian Caatinga.</title>
        <authorList>
            <person name="Ferreira-Neto J.R.C."/>
            <person name="da Silva M.D."/>
            <person name="Binneck E."/>
            <person name="de Melo N.F."/>
            <person name="da Silva R.H."/>
            <person name="de Melo A.L.T.M."/>
            <person name="Pandolfi V."/>
            <person name="Bustamante F.O."/>
            <person name="Brasileiro-Vidal A.C."/>
            <person name="Benko-Iseppon A.M."/>
        </authorList>
    </citation>
    <scope>NUCLEOTIDE SEQUENCE [LARGE SCALE GENOMIC DNA]</scope>
    <source>
        <tissue evidence="2">Leaves</tissue>
    </source>
</reference>
<accession>A0ABU6VQW7</accession>
<keyword evidence="1" id="KW-0175">Coiled coil</keyword>
<evidence type="ECO:0000313" key="2">
    <source>
        <dbReference type="EMBL" id="MED6175347.1"/>
    </source>
</evidence>
<comment type="caution">
    <text evidence="2">The sequence shown here is derived from an EMBL/GenBank/DDBJ whole genome shotgun (WGS) entry which is preliminary data.</text>
</comment>
<dbReference type="Proteomes" id="UP001341840">
    <property type="component" value="Unassembled WGS sequence"/>
</dbReference>
<feature type="coiled-coil region" evidence="1">
    <location>
        <begin position="7"/>
        <end position="55"/>
    </location>
</feature>
<keyword evidence="3" id="KW-1185">Reference proteome</keyword>
<evidence type="ECO:0000313" key="3">
    <source>
        <dbReference type="Proteomes" id="UP001341840"/>
    </source>
</evidence>
<evidence type="ECO:0000256" key="1">
    <source>
        <dbReference type="SAM" id="Coils"/>
    </source>
</evidence>
<protein>
    <submittedName>
        <fullName evidence="2">Uncharacterized protein</fullName>
    </submittedName>
</protein>
<gene>
    <name evidence="2" type="ORF">PIB30_077464</name>
</gene>
<dbReference type="EMBL" id="JASCZI010152077">
    <property type="protein sequence ID" value="MED6175347.1"/>
    <property type="molecule type" value="Genomic_DNA"/>
</dbReference>
<name>A0ABU6VQW7_9FABA</name>
<organism evidence="2 3">
    <name type="scientific">Stylosanthes scabra</name>
    <dbReference type="NCBI Taxonomy" id="79078"/>
    <lineage>
        <taxon>Eukaryota</taxon>
        <taxon>Viridiplantae</taxon>
        <taxon>Streptophyta</taxon>
        <taxon>Embryophyta</taxon>
        <taxon>Tracheophyta</taxon>
        <taxon>Spermatophyta</taxon>
        <taxon>Magnoliopsida</taxon>
        <taxon>eudicotyledons</taxon>
        <taxon>Gunneridae</taxon>
        <taxon>Pentapetalae</taxon>
        <taxon>rosids</taxon>
        <taxon>fabids</taxon>
        <taxon>Fabales</taxon>
        <taxon>Fabaceae</taxon>
        <taxon>Papilionoideae</taxon>
        <taxon>50 kb inversion clade</taxon>
        <taxon>dalbergioids sensu lato</taxon>
        <taxon>Dalbergieae</taxon>
        <taxon>Pterocarpus clade</taxon>
        <taxon>Stylosanthes</taxon>
    </lineage>
</organism>
<proteinExistence type="predicted"/>
<sequence>MERERKLQLAMEQVALKEKELLDLKSENEELKGRVQKLEKDRGDLETKVIELCAQKKEAETGKEHHGYEMLLFDKLDPIKVVHNGALVDDNEVDVKGGDDHNPKA</sequence>